<accession>A0A516PXP7</accession>
<evidence type="ECO:0000313" key="3">
    <source>
        <dbReference type="EMBL" id="QDP95948.1"/>
    </source>
</evidence>
<dbReference type="Gene3D" id="3.30.200.20">
    <property type="entry name" value="Phosphorylase Kinase, domain 1"/>
    <property type="match status" value="1"/>
</dbReference>
<reference evidence="3 4" key="1">
    <citation type="submission" date="2019-07" db="EMBL/GenBank/DDBJ databases">
        <title>Microlunatus dokdonensis sp. nov. isolated from the rhizospheric soil of the wild plant Elymus tsukushiensis.</title>
        <authorList>
            <person name="Ghim S.-Y."/>
            <person name="Hwang Y.-J."/>
            <person name="Son J.-S."/>
            <person name="Shin J.-H."/>
        </authorList>
    </citation>
    <scope>NUCLEOTIDE SEQUENCE [LARGE SCALE GENOMIC DNA]</scope>
    <source>
        <strain evidence="3 4">KUDC0627</strain>
    </source>
</reference>
<dbReference type="InterPro" id="IPR050249">
    <property type="entry name" value="Pseudomonas-type_ThrB"/>
</dbReference>
<evidence type="ECO:0000313" key="4">
    <source>
        <dbReference type="Proteomes" id="UP000319263"/>
    </source>
</evidence>
<dbReference type="Proteomes" id="UP000319263">
    <property type="component" value="Chromosome"/>
</dbReference>
<keyword evidence="3" id="KW-0808">Transferase</keyword>
<organism evidence="3 4">
    <name type="scientific">Microlunatus elymi</name>
    <dbReference type="NCBI Taxonomy" id="2596828"/>
    <lineage>
        <taxon>Bacteria</taxon>
        <taxon>Bacillati</taxon>
        <taxon>Actinomycetota</taxon>
        <taxon>Actinomycetes</taxon>
        <taxon>Propionibacteriales</taxon>
        <taxon>Propionibacteriaceae</taxon>
        <taxon>Microlunatus</taxon>
    </lineage>
</organism>
<dbReference type="RefSeq" id="WP_143985914.1">
    <property type="nucleotide sequence ID" value="NZ_CP041692.1"/>
</dbReference>
<dbReference type="SUPFAM" id="SSF56112">
    <property type="entry name" value="Protein kinase-like (PK-like)"/>
    <property type="match status" value="1"/>
</dbReference>
<name>A0A516PXP7_9ACTN</name>
<dbReference type="PANTHER" id="PTHR21064:SF6">
    <property type="entry name" value="AMINOGLYCOSIDE PHOSPHOTRANSFERASE DOMAIN-CONTAINING PROTEIN"/>
    <property type="match status" value="1"/>
</dbReference>
<keyword evidence="4" id="KW-1185">Reference proteome</keyword>
<protein>
    <submittedName>
        <fullName evidence="3">Phosphotransferase</fullName>
    </submittedName>
</protein>
<sequence length="343" mass="39056">MIDDPYERCTPSDELVAEIADHYRLGEVRGSADLGGSWTTNIKIDTADRVVVARIHRHWTSASRLHALQVARSAVHAGGVPTVLPIRDQRGNTFNRLGKDRLVELEPYVDWDTRMNTPELFRIGFPVLGRVHDVLRTTPVPQAAESVRYANHVHSWRAAELTQLGADRMHWWQDDELHRFADDVVRHIDQVTAREAELADDQLRQLAHGDFWDNNVLFAGDRLAAVIDFDFMASRWRIDDLALTIYFWLLEPGRGLPDEHDQQQARTFVDAYDSGTELPLSRAERLALPLAIARQPAWSVGRWVLGLDDDQARSHARSSAREFPVAAKVLADLDDWQRALTEK</sequence>
<dbReference type="PANTHER" id="PTHR21064">
    <property type="entry name" value="AMINOGLYCOSIDE PHOSPHOTRANSFERASE DOMAIN-CONTAINING PROTEIN-RELATED"/>
    <property type="match status" value="1"/>
</dbReference>
<dbReference type="KEGG" id="mik:FOE78_08585"/>
<dbReference type="OrthoDB" id="3720899at2"/>
<dbReference type="Gene3D" id="3.90.1200.10">
    <property type="match status" value="1"/>
</dbReference>
<dbReference type="InterPro" id="IPR011009">
    <property type="entry name" value="Kinase-like_dom_sf"/>
</dbReference>
<dbReference type="GO" id="GO:0019202">
    <property type="term" value="F:amino acid kinase activity"/>
    <property type="evidence" value="ECO:0007669"/>
    <property type="project" value="TreeGrafter"/>
</dbReference>
<evidence type="ECO:0000256" key="1">
    <source>
        <dbReference type="ARBA" id="ARBA00038240"/>
    </source>
</evidence>
<proteinExistence type="inferred from homology"/>
<dbReference type="AlphaFoldDB" id="A0A516PXP7"/>
<gene>
    <name evidence="3" type="ORF">FOE78_08585</name>
</gene>
<dbReference type="InterPro" id="IPR002575">
    <property type="entry name" value="Aminoglycoside_PTrfase"/>
</dbReference>
<comment type="similarity">
    <text evidence="1">Belongs to the pseudomonas-type ThrB family.</text>
</comment>
<feature type="domain" description="Aminoglycoside phosphotransferase" evidence="2">
    <location>
        <begin position="41"/>
        <end position="259"/>
    </location>
</feature>
<dbReference type="Pfam" id="PF01636">
    <property type="entry name" value="APH"/>
    <property type="match status" value="1"/>
</dbReference>
<dbReference type="EMBL" id="CP041692">
    <property type="protein sequence ID" value="QDP95948.1"/>
    <property type="molecule type" value="Genomic_DNA"/>
</dbReference>
<evidence type="ECO:0000259" key="2">
    <source>
        <dbReference type="Pfam" id="PF01636"/>
    </source>
</evidence>